<evidence type="ECO:0000313" key="1">
    <source>
        <dbReference type="EMBL" id="UTY40833.1"/>
    </source>
</evidence>
<dbReference type="GO" id="GO:0016787">
    <property type="term" value="F:hydrolase activity"/>
    <property type="evidence" value="ECO:0007669"/>
    <property type="project" value="UniProtKB-KW"/>
</dbReference>
<evidence type="ECO:0000313" key="2">
    <source>
        <dbReference type="Proteomes" id="UP001060112"/>
    </source>
</evidence>
<dbReference type="EMBL" id="CP101620">
    <property type="protein sequence ID" value="UTY40833.1"/>
    <property type="molecule type" value="Genomic_DNA"/>
</dbReference>
<proteinExistence type="predicted"/>
<keyword evidence="1" id="KW-0378">Hydrolase</keyword>
<protein>
    <submittedName>
        <fullName evidence="1">Cell wall hydrolase</fullName>
    </submittedName>
</protein>
<gene>
    <name evidence="1" type="ORF">NMU03_09260</name>
</gene>
<organism evidence="1 2">
    <name type="scientific">Allocoprobacillus halotolerans</name>
    <dbReference type="NCBI Taxonomy" id="2944914"/>
    <lineage>
        <taxon>Bacteria</taxon>
        <taxon>Bacillati</taxon>
        <taxon>Bacillota</taxon>
        <taxon>Erysipelotrichia</taxon>
        <taxon>Erysipelotrichales</taxon>
        <taxon>Erysipelotrichaceae</taxon>
        <taxon>Allocoprobacillus</taxon>
    </lineage>
</organism>
<sequence>MEPATNALWFKNPGSNVTCPQQFYGELSGRYKNHCFYTPGAKLRCDL</sequence>
<keyword evidence="2" id="KW-1185">Reference proteome</keyword>
<accession>A0ABY5I7Y2</accession>
<reference evidence="1" key="1">
    <citation type="submission" date="2022-07" db="EMBL/GenBank/DDBJ databases">
        <title>Faecal culturing of patients with breast cancer.</title>
        <authorList>
            <person name="Teng N.M.Y."/>
            <person name="Kiu R."/>
            <person name="Evans R."/>
            <person name="Baker D.J."/>
            <person name="Zenner C."/>
            <person name="Robinson S.D."/>
            <person name="Hall L.J."/>
        </authorList>
    </citation>
    <scope>NUCLEOTIDE SEQUENCE</scope>
    <source>
        <strain evidence="1">LH1062</strain>
    </source>
</reference>
<name>A0ABY5I7Y2_9FIRM</name>
<dbReference type="Proteomes" id="UP001060112">
    <property type="component" value="Chromosome"/>
</dbReference>